<dbReference type="Pfam" id="PF00024">
    <property type="entry name" value="PAN_1"/>
    <property type="match status" value="1"/>
</dbReference>
<reference evidence="3 4" key="1">
    <citation type="journal article" date="2021" name="Elife">
        <title>Chloroplast acquisition without the gene transfer in kleptoplastic sea slugs, Plakobranchus ocellatus.</title>
        <authorList>
            <person name="Maeda T."/>
            <person name="Takahashi S."/>
            <person name="Yoshida T."/>
            <person name="Shimamura S."/>
            <person name="Takaki Y."/>
            <person name="Nagai Y."/>
            <person name="Toyoda A."/>
            <person name="Suzuki Y."/>
            <person name="Arimoto A."/>
            <person name="Ishii H."/>
            <person name="Satoh N."/>
            <person name="Nishiyama T."/>
            <person name="Hasebe M."/>
            <person name="Maruyama T."/>
            <person name="Minagawa J."/>
            <person name="Obokata J."/>
            <person name="Shigenobu S."/>
        </authorList>
    </citation>
    <scope>NUCLEOTIDE SEQUENCE [LARGE SCALE GENOMIC DNA]</scope>
</reference>
<organism evidence="3 4">
    <name type="scientific">Elysia marginata</name>
    <dbReference type="NCBI Taxonomy" id="1093978"/>
    <lineage>
        <taxon>Eukaryota</taxon>
        <taxon>Metazoa</taxon>
        <taxon>Spiralia</taxon>
        <taxon>Lophotrochozoa</taxon>
        <taxon>Mollusca</taxon>
        <taxon>Gastropoda</taxon>
        <taxon>Heterobranchia</taxon>
        <taxon>Euthyneura</taxon>
        <taxon>Panpulmonata</taxon>
        <taxon>Sacoglossa</taxon>
        <taxon>Placobranchoidea</taxon>
        <taxon>Plakobranchidae</taxon>
        <taxon>Elysia</taxon>
    </lineage>
</organism>
<dbReference type="Proteomes" id="UP000762676">
    <property type="component" value="Unassembled WGS sequence"/>
</dbReference>
<dbReference type="SUPFAM" id="SSF57414">
    <property type="entry name" value="Hairpin loop containing domain-like"/>
    <property type="match status" value="1"/>
</dbReference>
<proteinExistence type="predicted"/>
<dbReference type="AlphaFoldDB" id="A0AAV4JFQ0"/>
<name>A0AAV4JFQ0_9GAST</name>
<feature type="transmembrane region" description="Helical" evidence="1">
    <location>
        <begin position="6"/>
        <end position="26"/>
    </location>
</feature>
<comment type="caution">
    <text evidence="3">The sequence shown here is derived from an EMBL/GenBank/DDBJ whole genome shotgun (WGS) entry which is preliminary data.</text>
</comment>
<gene>
    <name evidence="3" type="ORF">ElyMa_003329800</name>
</gene>
<dbReference type="InterPro" id="IPR003609">
    <property type="entry name" value="Pan_app"/>
</dbReference>
<keyword evidence="1" id="KW-0472">Membrane</keyword>
<keyword evidence="4" id="KW-1185">Reference proteome</keyword>
<sequence length="211" mass="23609">MPAYCAVGWGHVFTLVKVLTLMMLAWKAEAIFNTEGWSGVNFNHGKRFTNARAWVSVVQPNVRRCVRLCWLFRTCTALTYIPNSKECRLHRLDRSKSDLFTTVAAEGKVVVDMRRVAMSSTKGDKSCNPTIDLMRYGPAQEEAHSGGIPRWLTEAVKPTLPMCVITSNVGAQVLKFLIDRGADIIAKDDWPPQSADLNPMDNVVWDPLAEI</sequence>
<evidence type="ECO:0000313" key="4">
    <source>
        <dbReference type="Proteomes" id="UP000762676"/>
    </source>
</evidence>
<evidence type="ECO:0000259" key="2">
    <source>
        <dbReference type="Pfam" id="PF00024"/>
    </source>
</evidence>
<evidence type="ECO:0000313" key="3">
    <source>
        <dbReference type="EMBL" id="GFS21085.1"/>
    </source>
</evidence>
<accession>A0AAV4JFQ0</accession>
<dbReference type="EMBL" id="BMAT01006852">
    <property type="protein sequence ID" value="GFS21085.1"/>
    <property type="molecule type" value="Genomic_DNA"/>
</dbReference>
<evidence type="ECO:0000256" key="1">
    <source>
        <dbReference type="SAM" id="Phobius"/>
    </source>
</evidence>
<feature type="domain" description="Apple" evidence="2">
    <location>
        <begin position="45"/>
        <end position="100"/>
    </location>
</feature>
<protein>
    <recommendedName>
        <fullName evidence="2">Apple domain-containing protein</fullName>
    </recommendedName>
</protein>
<keyword evidence="1" id="KW-0812">Transmembrane</keyword>
<keyword evidence="1" id="KW-1133">Transmembrane helix</keyword>